<name>A0A7C2NZW2_UNCW3</name>
<accession>A0A7C2NZW2</accession>
<dbReference type="PANTHER" id="PTHR43808:SF8">
    <property type="entry name" value="PEPTIDASE M20 DIMERISATION DOMAIN-CONTAINING PROTEIN"/>
    <property type="match status" value="1"/>
</dbReference>
<dbReference type="PANTHER" id="PTHR43808">
    <property type="entry name" value="ACETYLORNITHINE DEACETYLASE"/>
    <property type="match status" value="1"/>
</dbReference>
<proteinExistence type="inferred from homology"/>
<evidence type="ECO:0000256" key="3">
    <source>
        <dbReference type="ARBA" id="ARBA00022723"/>
    </source>
</evidence>
<comment type="similarity">
    <text evidence="2">Belongs to the peptidase M20A family.</text>
</comment>
<dbReference type="InterPro" id="IPR002933">
    <property type="entry name" value="Peptidase_M20"/>
</dbReference>
<evidence type="ECO:0000256" key="1">
    <source>
        <dbReference type="ARBA" id="ARBA00001947"/>
    </source>
</evidence>
<dbReference type="InterPro" id="IPR036264">
    <property type="entry name" value="Bact_exopeptidase_dim_dom"/>
</dbReference>
<dbReference type="Gene3D" id="3.30.70.360">
    <property type="match status" value="1"/>
</dbReference>
<dbReference type="GO" id="GO:0046872">
    <property type="term" value="F:metal ion binding"/>
    <property type="evidence" value="ECO:0007669"/>
    <property type="project" value="UniProtKB-KW"/>
</dbReference>
<dbReference type="EMBL" id="DSOL01000064">
    <property type="protein sequence ID" value="HEN27492.1"/>
    <property type="molecule type" value="Genomic_DNA"/>
</dbReference>
<dbReference type="InterPro" id="IPR001261">
    <property type="entry name" value="ArgE/DapE_CS"/>
</dbReference>
<dbReference type="InterPro" id="IPR050072">
    <property type="entry name" value="Peptidase_M20A"/>
</dbReference>
<gene>
    <name evidence="7" type="ORF">ENQ77_02265</name>
</gene>
<dbReference type="Pfam" id="PF07687">
    <property type="entry name" value="M20_dimer"/>
    <property type="match status" value="1"/>
</dbReference>
<dbReference type="Pfam" id="PF01546">
    <property type="entry name" value="Peptidase_M20"/>
    <property type="match status" value="1"/>
</dbReference>
<keyword evidence="3" id="KW-0479">Metal-binding</keyword>
<protein>
    <submittedName>
        <fullName evidence="7">M20 family peptidase</fullName>
    </submittedName>
</protein>
<dbReference type="PROSITE" id="PS00758">
    <property type="entry name" value="ARGE_DAPE_CPG2_1"/>
    <property type="match status" value="1"/>
</dbReference>
<dbReference type="Gene3D" id="3.40.630.10">
    <property type="entry name" value="Zn peptidases"/>
    <property type="match status" value="1"/>
</dbReference>
<dbReference type="GO" id="GO:0016787">
    <property type="term" value="F:hydrolase activity"/>
    <property type="evidence" value="ECO:0007669"/>
    <property type="project" value="UniProtKB-KW"/>
</dbReference>
<dbReference type="AlphaFoldDB" id="A0A7C2NZW2"/>
<feature type="domain" description="Peptidase M20 dimerisation" evidence="6">
    <location>
        <begin position="169"/>
        <end position="269"/>
    </location>
</feature>
<sequence>MKEILEHLLRRLIQIKSVSENIPELTRIVDFVEEELKGVGDVFSRRYLVNNKPSIFYSFYNTYHPKILFVGHLDVVNGRDEDFIPRREGDLLYGRGSIDMKGSCAVMIELIKALSREEEKPNVGFLFTTDEEVGSENGVKYLVEKEGIGGEFVIIPDGGEDFQLVTEGKGVFHVKIVARGVATHGSRVFLGENALDKLVQIYTELKSHFHPEPCGDPEHWHNTINLGKIVGGDSVNRVPDYGEMYLDIRFVYPFTVKKIEELLKGIVSKYEGVEYELISTGETVFTPQDNPYLIKYKRIAEEVLNRKLSFSKEHGATDGRFFSERGMPVLITAPRGGNIHGNDEWVDLNSLEALFNIFFRFVKEK</sequence>
<comment type="cofactor">
    <cofactor evidence="1">
        <name>Zn(2+)</name>
        <dbReference type="ChEBI" id="CHEBI:29105"/>
    </cofactor>
</comment>
<keyword evidence="5" id="KW-0862">Zinc</keyword>
<organism evidence="7">
    <name type="scientific">candidate division WOR-3 bacterium</name>
    <dbReference type="NCBI Taxonomy" id="2052148"/>
    <lineage>
        <taxon>Bacteria</taxon>
        <taxon>Bacteria division WOR-3</taxon>
    </lineage>
</organism>
<dbReference type="InterPro" id="IPR011650">
    <property type="entry name" value="Peptidase_M20_dimer"/>
</dbReference>
<dbReference type="SUPFAM" id="SSF53187">
    <property type="entry name" value="Zn-dependent exopeptidases"/>
    <property type="match status" value="1"/>
</dbReference>
<dbReference type="SUPFAM" id="SSF55031">
    <property type="entry name" value="Bacterial exopeptidase dimerisation domain"/>
    <property type="match status" value="1"/>
</dbReference>
<evidence type="ECO:0000259" key="6">
    <source>
        <dbReference type="Pfam" id="PF07687"/>
    </source>
</evidence>
<evidence type="ECO:0000256" key="2">
    <source>
        <dbReference type="ARBA" id="ARBA00006247"/>
    </source>
</evidence>
<evidence type="ECO:0000313" key="7">
    <source>
        <dbReference type="EMBL" id="HEN27492.1"/>
    </source>
</evidence>
<keyword evidence="4" id="KW-0378">Hydrolase</keyword>
<reference evidence="7" key="1">
    <citation type="journal article" date="2020" name="mSystems">
        <title>Genome- and Community-Level Interaction Insights into Carbon Utilization and Element Cycling Functions of Hydrothermarchaeota in Hydrothermal Sediment.</title>
        <authorList>
            <person name="Zhou Z."/>
            <person name="Liu Y."/>
            <person name="Xu W."/>
            <person name="Pan J."/>
            <person name="Luo Z.H."/>
            <person name="Li M."/>
        </authorList>
    </citation>
    <scope>NUCLEOTIDE SEQUENCE [LARGE SCALE GENOMIC DNA]</scope>
    <source>
        <strain evidence="7">SpSt-34</strain>
    </source>
</reference>
<dbReference type="PROSITE" id="PS00759">
    <property type="entry name" value="ARGE_DAPE_CPG2_2"/>
    <property type="match status" value="1"/>
</dbReference>
<evidence type="ECO:0000256" key="5">
    <source>
        <dbReference type="ARBA" id="ARBA00022833"/>
    </source>
</evidence>
<comment type="caution">
    <text evidence="7">The sequence shown here is derived from an EMBL/GenBank/DDBJ whole genome shotgun (WGS) entry which is preliminary data.</text>
</comment>
<evidence type="ECO:0000256" key="4">
    <source>
        <dbReference type="ARBA" id="ARBA00022801"/>
    </source>
</evidence>